<name>A0A9P6NXV6_9BASI</name>
<comment type="caution">
    <text evidence="17">The sequence shown here is derived from an EMBL/GenBank/DDBJ whole genome shotgun (WGS) entry which is preliminary data.</text>
</comment>
<accession>A0A9P6NXV6</accession>
<keyword evidence="9" id="KW-0493">Microtubule</keyword>
<dbReference type="GO" id="GO:0005874">
    <property type="term" value="C:microtubule"/>
    <property type="evidence" value="ECO:0007669"/>
    <property type="project" value="UniProtKB-KW"/>
</dbReference>
<comment type="similarity">
    <text evidence="4">Belongs to the DASH complex ASK1 family.</text>
</comment>
<feature type="compositionally biased region" description="Polar residues" evidence="16">
    <location>
        <begin position="447"/>
        <end position="456"/>
    </location>
</feature>
<organism evidence="17 18">
    <name type="scientific">Cronartium quercuum f. sp. fusiforme G11</name>
    <dbReference type="NCBI Taxonomy" id="708437"/>
    <lineage>
        <taxon>Eukaryota</taxon>
        <taxon>Fungi</taxon>
        <taxon>Dikarya</taxon>
        <taxon>Basidiomycota</taxon>
        <taxon>Pucciniomycotina</taxon>
        <taxon>Pucciniomycetes</taxon>
        <taxon>Pucciniales</taxon>
        <taxon>Coleosporiaceae</taxon>
        <taxon>Cronartium</taxon>
    </lineage>
</organism>
<dbReference type="PANTHER" id="PTHR28200:SF1">
    <property type="entry name" value="DASH COMPLEX SUBUNIT ASK1"/>
    <property type="match status" value="1"/>
</dbReference>
<feature type="region of interest" description="Disordered" evidence="16">
    <location>
        <begin position="219"/>
        <end position="253"/>
    </location>
</feature>
<dbReference type="GO" id="GO:0051301">
    <property type="term" value="P:cell division"/>
    <property type="evidence" value="ECO:0007669"/>
    <property type="project" value="UniProtKB-KW"/>
</dbReference>
<feature type="compositionally biased region" description="Polar residues" evidence="16">
    <location>
        <begin position="565"/>
        <end position="594"/>
    </location>
</feature>
<evidence type="ECO:0000256" key="2">
    <source>
        <dbReference type="ARBA" id="ARBA00004186"/>
    </source>
</evidence>
<dbReference type="GO" id="GO:0044732">
    <property type="term" value="C:mitotic spindle pole body"/>
    <property type="evidence" value="ECO:0007669"/>
    <property type="project" value="TreeGrafter"/>
</dbReference>
<keyword evidence="13" id="KW-0539">Nucleus</keyword>
<keyword evidence="6" id="KW-0158">Chromosome</keyword>
<evidence type="ECO:0000256" key="6">
    <source>
        <dbReference type="ARBA" id="ARBA00022454"/>
    </source>
</evidence>
<dbReference type="GO" id="GO:0042729">
    <property type="term" value="C:DASH complex"/>
    <property type="evidence" value="ECO:0007669"/>
    <property type="project" value="InterPro"/>
</dbReference>
<protein>
    <recommendedName>
        <fullName evidence="5">DASH complex subunit ASK1</fullName>
    </recommendedName>
</protein>
<evidence type="ECO:0000313" key="17">
    <source>
        <dbReference type="EMBL" id="KAG0152328.1"/>
    </source>
</evidence>
<feature type="compositionally biased region" description="Polar residues" evidence="16">
    <location>
        <begin position="133"/>
        <end position="151"/>
    </location>
</feature>
<feature type="compositionally biased region" description="Basic and acidic residues" evidence="16">
    <location>
        <begin position="473"/>
        <end position="510"/>
    </location>
</feature>
<evidence type="ECO:0000256" key="5">
    <source>
        <dbReference type="ARBA" id="ARBA00014520"/>
    </source>
</evidence>
<gene>
    <name evidence="17" type="ORF">CROQUDRAFT_70474</name>
</gene>
<proteinExistence type="inferred from homology"/>
<feature type="region of interest" description="Disordered" evidence="16">
    <location>
        <begin position="433"/>
        <end position="604"/>
    </location>
</feature>
<dbReference type="OrthoDB" id="5573898at2759"/>
<keyword evidence="12" id="KW-0206">Cytoskeleton</keyword>
<keyword evidence="7" id="KW-0963">Cytoplasm</keyword>
<evidence type="ECO:0000256" key="11">
    <source>
        <dbReference type="ARBA" id="ARBA00022838"/>
    </source>
</evidence>
<evidence type="ECO:0000256" key="4">
    <source>
        <dbReference type="ARBA" id="ARBA00010731"/>
    </source>
</evidence>
<keyword evidence="8" id="KW-0132">Cell division</keyword>
<evidence type="ECO:0000256" key="14">
    <source>
        <dbReference type="ARBA" id="ARBA00023306"/>
    </source>
</evidence>
<keyword evidence="15" id="KW-0137">Centromere</keyword>
<dbReference type="EMBL" id="MU167208">
    <property type="protein sequence ID" value="KAG0152328.1"/>
    <property type="molecule type" value="Genomic_DNA"/>
</dbReference>
<dbReference type="InterPro" id="IPR013964">
    <property type="entry name" value="DASH_Ask1"/>
</dbReference>
<evidence type="ECO:0000313" key="18">
    <source>
        <dbReference type="Proteomes" id="UP000886653"/>
    </source>
</evidence>
<keyword evidence="10" id="KW-0498">Mitosis</keyword>
<comment type="subcellular location">
    <subcellularLocation>
        <location evidence="3">Chromosome</location>
        <location evidence="3">Centromere</location>
        <location evidence="3">Kinetochore</location>
    </subcellularLocation>
    <subcellularLocation>
        <location evidence="2">Cytoplasm</location>
        <location evidence="2">Cytoskeleton</location>
        <location evidence="2">Spindle</location>
    </subcellularLocation>
    <subcellularLocation>
        <location evidence="1">Nucleus</location>
    </subcellularLocation>
</comment>
<feature type="region of interest" description="Disordered" evidence="16">
    <location>
        <begin position="320"/>
        <end position="342"/>
    </location>
</feature>
<evidence type="ECO:0000256" key="12">
    <source>
        <dbReference type="ARBA" id="ARBA00023212"/>
    </source>
</evidence>
<feature type="region of interest" description="Disordered" evidence="16">
    <location>
        <begin position="128"/>
        <end position="153"/>
    </location>
</feature>
<evidence type="ECO:0000256" key="10">
    <source>
        <dbReference type="ARBA" id="ARBA00022776"/>
    </source>
</evidence>
<evidence type="ECO:0000256" key="3">
    <source>
        <dbReference type="ARBA" id="ARBA00004629"/>
    </source>
</evidence>
<keyword evidence="14" id="KW-0131">Cell cycle</keyword>
<dbReference type="GO" id="GO:0008608">
    <property type="term" value="P:attachment of spindle microtubules to kinetochore"/>
    <property type="evidence" value="ECO:0007669"/>
    <property type="project" value="InterPro"/>
</dbReference>
<feature type="compositionally biased region" description="Polar residues" evidence="16">
    <location>
        <begin position="531"/>
        <end position="543"/>
    </location>
</feature>
<dbReference type="PANTHER" id="PTHR28200">
    <property type="entry name" value="DASH COMPLEX SUBUNIT ASK1"/>
    <property type="match status" value="1"/>
</dbReference>
<evidence type="ECO:0000256" key="13">
    <source>
        <dbReference type="ARBA" id="ARBA00023242"/>
    </source>
</evidence>
<feature type="region of interest" description="Disordered" evidence="16">
    <location>
        <begin position="168"/>
        <end position="189"/>
    </location>
</feature>
<keyword evidence="18" id="KW-1185">Reference proteome</keyword>
<evidence type="ECO:0000256" key="7">
    <source>
        <dbReference type="ARBA" id="ARBA00022490"/>
    </source>
</evidence>
<evidence type="ECO:0000256" key="9">
    <source>
        <dbReference type="ARBA" id="ARBA00022701"/>
    </source>
</evidence>
<evidence type="ECO:0000256" key="1">
    <source>
        <dbReference type="ARBA" id="ARBA00004123"/>
    </source>
</evidence>
<reference evidence="17" key="1">
    <citation type="submission" date="2013-11" db="EMBL/GenBank/DDBJ databases">
        <title>Genome sequence of the fusiform rust pathogen reveals effectors for host alternation and coevolution with pine.</title>
        <authorList>
            <consortium name="DOE Joint Genome Institute"/>
            <person name="Smith K."/>
            <person name="Pendleton A."/>
            <person name="Kubisiak T."/>
            <person name="Anderson C."/>
            <person name="Salamov A."/>
            <person name="Aerts A."/>
            <person name="Riley R."/>
            <person name="Clum A."/>
            <person name="Lindquist E."/>
            <person name="Ence D."/>
            <person name="Campbell M."/>
            <person name="Kronenberg Z."/>
            <person name="Feau N."/>
            <person name="Dhillon B."/>
            <person name="Hamelin R."/>
            <person name="Burleigh J."/>
            <person name="Smith J."/>
            <person name="Yandell M."/>
            <person name="Nelson C."/>
            <person name="Grigoriev I."/>
            <person name="Davis J."/>
        </authorList>
    </citation>
    <scope>NUCLEOTIDE SEQUENCE</scope>
    <source>
        <strain evidence="17">G11</strain>
    </source>
</reference>
<keyword evidence="11" id="KW-0995">Kinetochore</keyword>
<dbReference type="Proteomes" id="UP000886653">
    <property type="component" value="Unassembled WGS sequence"/>
</dbReference>
<sequence>MSSSSRRLFYDPKHPRLLSDTEIEGLSPAECDAACLQIDQILVSLLQNIDANFGRTHRTITQKILPEVERYGEASRGIWEGLKFWQGFFEASANVQLSGYDDEIEAASNLSKPAQDLSAQLDPVEDDLHQDASQHPGETQTTLSNPSTFRQPKSLEPILDSTKHNPAAVDVSHQSGSTASLRRPPGWDDLSLDSPDTTLLIPSAADISLVLNNSHSNSLTSGVSASPLEHDDEVDRSVIGGGTTSAPRKSNGKGSMLLHQVIMKNMINNNHERPNVSTPMRPSAKRSDLASGRLIFPTEVTQPNWDGITDLRKTALDGFASPSKKTQQRPIGTLNKGKSREWEDEDSLMVGISPPQTIQFSIPRSKLARTPAKEAARLVTRDILETARFRAGYANPTDLEDSPLPEPPSVLREWSARGYASMFRDRTGVEANRKGFEEEEETYETTQQPEDTLRLTSRSKDATIESRPSGSRDVSKSLIDLRDGDTDRLSSKGPLDHLEDRDDPLTKRPFLDSSEDEGPSSSAAKRILLSTADQHVSNQQDQSDVFDEDGSTPNSPTLFGVRAGPSQTAQANQPSCQSQLNAARAGTSKNQRPSAHQFVPMQPDHMDTFFGGDLLESECFEPSPLQGKRVKNIEHK</sequence>
<dbReference type="AlphaFoldDB" id="A0A9P6NXV6"/>
<evidence type="ECO:0000256" key="16">
    <source>
        <dbReference type="SAM" id="MobiDB-lite"/>
    </source>
</evidence>
<evidence type="ECO:0000256" key="8">
    <source>
        <dbReference type="ARBA" id="ARBA00022618"/>
    </source>
</evidence>
<dbReference type="Pfam" id="PF08655">
    <property type="entry name" value="DASH_Ask1"/>
    <property type="match status" value="1"/>
</dbReference>
<dbReference type="GO" id="GO:0072686">
    <property type="term" value="C:mitotic spindle"/>
    <property type="evidence" value="ECO:0007669"/>
    <property type="project" value="InterPro"/>
</dbReference>
<evidence type="ECO:0000256" key="15">
    <source>
        <dbReference type="ARBA" id="ARBA00023328"/>
    </source>
</evidence>